<keyword evidence="3" id="KW-1185">Reference proteome</keyword>
<name>A0A5B7SRA9_9FLAO</name>
<reference evidence="2 3" key="1">
    <citation type="submission" date="2019-05" db="EMBL/GenBank/DDBJ databases">
        <title>Genome sequencing of F202Z8.</title>
        <authorList>
            <person name="Kwon Y.M."/>
        </authorList>
    </citation>
    <scope>NUCLEOTIDE SEQUENCE [LARGE SCALE GENOMIC DNA]</scope>
    <source>
        <strain evidence="2 3">F202Z8</strain>
    </source>
</reference>
<proteinExistence type="predicted"/>
<evidence type="ECO:0000256" key="1">
    <source>
        <dbReference type="SAM" id="Phobius"/>
    </source>
</evidence>
<dbReference type="EMBL" id="CP040710">
    <property type="protein sequence ID" value="QCW99469.1"/>
    <property type="molecule type" value="Genomic_DNA"/>
</dbReference>
<gene>
    <name evidence="2" type="ORF">FGM00_04850</name>
</gene>
<evidence type="ECO:0000313" key="3">
    <source>
        <dbReference type="Proteomes" id="UP000310017"/>
    </source>
</evidence>
<protein>
    <submittedName>
        <fullName evidence="2">DUF2798 domain-containing protein</fullName>
    </submittedName>
</protein>
<dbReference type="InterPro" id="IPR021529">
    <property type="entry name" value="DUF2798"/>
</dbReference>
<dbReference type="Proteomes" id="UP000310017">
    <property type="component" value="Chromosome"/>
</dbReference>
<dbReference type="KEGG" id="asag:FGM00_04850"/>
<dbReference type="RefSeq" id="WP_138851822.1">
    <property type="nucleotide sequence ID" value="NZ_CP040710.1"/>
</dbReference>
<dbReference type="AlphaFoldDB" id="A0A5B7SRA9"/>
<sequence length="80" mass="9483">MKKLPSKYYMPIFMLLMTLFIGASLSAIMLWLDKGFIESFVSTWLRNFFRTWIIVLPIVFITMPLVQRITKLLAYESKDN</sequence>
<evidence type="ECO:0000313" key="2">
    <source>
        <dbReference type="EMBL" id="QCW99469.1"/>
    </source>
</evidence>
<dbReference type="Pfam" id="PF11391">
    <property type="entry name" value="DUF2798"/>
    <property type="match status" value="1"/>
</dbReference>
<feature type="transmembrane region" description="Helical" evidence="1">
    <location>
        <begin position="44"/>
        <end position="66"/>
    </location>
</feature>
<feature type="transmembrane region" description="Helical" evidence="1">
    <location>
        <begin position="12"/>
        <end position="32"/>
    </location>
</feature>
<keyword evidence="1" id="KW-1133">Transmembrane helix</keyword>
<organism evidence="2 3">
    <name type="scientific">Aggregatimonas sangjinii</name>
    <dbReference type="NCBI Taxonomy" id="2583587"/>
    <lineage>
        <taxon>Bacteria</taxon>
        <taxon>Pseudomonadati</taxon>
        <taxon>Bacteroidota</taxon>
        <taxon>Flavobacteriia</taxon>
        <taxon>Flavobacteriales</taxon>
        <taxon>Flavobacteriaceae</taxon>
        <taxon>Aggregatimonas</taxon>
    </lineage>
</organism>
<keyword evidence="1" id="KW-0472">Membrane</keyword>
<dbReference type="OrthoDB" id="711736at2"/>
<keyword evidence="1" id="KW-0812">Transmembrane</keyword>
<accession>A0A5B7SRA9</accession>